<name>A0A380NBQ7_STRGR</name>
<organism evidence="6 7">
    <name type="scientific">Streptomyces griseus</name>
    <dbReference type="NCBI Taxonomy" id="1911"/>
    <lineage>
        <taxon>Bacteria</taxon>
        <taxon>Bacillati</taxon>
        <taxon>Actinomycetota</taxon>
        <taxon>Actinomycetes</taxon>
        <taxon>Kitasatosporales</taxon>
        <taxon>Streptomycetaceae</taxon>
        <taxon>Streptomyces</taxon>
    </lineage>
</organism>
<dbReference type="PANTHER" id="PTHR12526:SF627">
    <property type="entry name" value="D-RHAMNOSYLTRANSFERASE WBPZ"/>
    <property type="match status" value="1"/>
</dbReference>
<dbReference type="Pfam" id="PF13439">
    <property type="entry name" value="Glyco_transf_4"/>
    <property type="match status" value="1"/>
</dbReference>
<evidence type="ECO:0000313" key="6">
    <source>
        <dbReference type="EMBL" id="SUP37189.1"/>
    </source>
</evidence>
<keyword evidence="2 6" id="KW-0328">Glycosyltransferase</keyword>
<dbReference type="InterPro" id="IPR001296">
    <property type="entry name" value="Glyco_trans_1"/>
</dbReference>
<reference evidence="6 7" key="1">
    <citation type="submission" date="2018-06" db="EMBL/GenBank/DDBJ databases">
        <authorList>
            <consortium name="Pathogen Informatics"/>
            <person name="Doyle S."/>
        </authorList>
    </citation>
    <scope>NUCLEOTIDE SEQUENCE [LARGE SCALE GENOMIC DNA]</scope>
    <source>
        <strain evidence="6 7">NCTC7807</strain>
    </source>
</reference>
<evidence type="ECO:0000313" key="7">
    <source>
        <dbReference type="Proteomes" id="UP000254150"/>
    </source>
</evidence>
<sequence length="429" mass="45527">MRISFLIHNAYGLGGTIRATHNLAAGLAAQHEVEIVSVFRHRERPFLGHDPRVTLRHLVDLRPGTAAYEGDHPEHALAAEDFPREDPQYPAYSVLTDRRISDHLAASGADVVVATRPGLTFHLARQGARGAVCVGQEHLGLDAHPAALRRRLRSVYPCLDALTTPTEADARAHRDRLRLPGVRVEALPNAVPAPVGPSADPAARRIVAAGRLVPVKRYDLLIRAFARVHGLHPDWSLDICGAGQERAALAALAERLGLAGAVRLRGAVHPVEEIWAEGSVAAVSSRREAFGMAMVEAMRCGVPVVAADCPHGPREILTDGVDGRLVTPADPDALADGLLHLVRDEPLRRAMGEAARDSAARYDPAAVAESCSDLLTSLVGRHGRTGAAARLRGSAHRARGAVLSAAFALRDTGRALGRTARPAAPGGAT</sequence>
<evidence type="ECO:0000259" key="5">
    <source>
        <dbReference type="Pfam" id="PF13439"/>
    </source>
</evidence>
<dbReference type="Pfam" id="PF00534">
    <property type="entry name" value="Glycos_transf_1"/>
    <property type="match status" value="1"/>
</dbReference>
<gene>
    <name evidence="6" type="primary">tagE_2</name>
    <name evidence="6" type="ORF">NCTC7807_02461</name>
</gene>
<dbReference type="RefSeq" id="WP_115068529.1">
    <property type="nucleotide sequence ID" value="NZ_UHID01000005.1"/>
</dbReference>
<evidence type="ECO:0000259" key="4">
    <source>
        <dbReference type="Pfam" id="PF00534"/>
    </source>
</evidence>
<keyword evidence="3 6" id="KW-0808">Transferase</keyword>
<dbReference type="AlphaFoldDB" id="A0A380NBQ7"/>
<evidence type="ECO:0000256" key="3">
    <source>
        <dbReference type="ARBA" id="ARBA00022679"/>
    </source>
</evidence>
<dbReference type="Proteomes" id="UP000254150">
    <property type="component" value="Unassembled WGS sequence"/>
</dbReference>
<dbReference type="EMBL" id="UHID01000005">
    <property type="protein sequence ID" value="SUP37189.1"/>
    <property type="molecule type" value="Genomic_DNA"/>
</dbReference>
<protein>
    <recommendedName>
        <fullName evidence="1">D-inositol 3-phosphate glycosyltransferase</fullName>
    </recommendedName>
</protein>
<proteinExistence type="predicted"/>
<dbReference type="Gene3D" id="3.40.50.2000">
    <property type="entry name" value="Glycogen Phosphorylase B"/>
    <property type="match status" value="2"/>
</dbReference>
<feature type="domain" description="Glycosyltransferase subfamily 4-like N-terminal" evidence="5">
    <location>
        <begin position="14"/>
        <end position="191"/>
    </location>
</feature>
<evidence type="ECO:0000256" key="1">
    <source>
        <dbReference type="ARBA" id="ARBA00021292"/>
    </source>
</evidence>
<accession>A0A380NBQ7</accession>
<evidence type="ECO:0000256" key="2">
    <source>
        <dbReference type="ARBA" id="ARBA00022676"/>
    </source>
</evidence>
<dbReference type="InterPro" id="IPR028098">
    <property type="entry name" value="Glyco_trans_4-like_N"/>
</dbReference>
<dbReference type="GO" id="GO:0016757">
    <property type="term" value="F:glycosyltransferase activity"/>
    <property type="evidence" value="ECO:0007669"/>
    <property type="project" value="UniProtKB-KW"/>
</dbReference>
<feature type="domain" description="Glycosyl transferase family 1" evidence="4">
    <location>
        <begin position="205"/>
        <end position="357"/>
    </location>
</feature>
<dbReference type="SUPFAM" id="SSF53756">
    <property type="entry name" value="UDP-Glycosyltransferase/glycogen phosphorylase"/>
    <property type="match status" value="1"/>
</dbReference>
<dbReference type="PANTHER" id="PTHR12526">
    <property type="entry name" value="GLYCOSYLTRANSFERASE"/>
    <property type="match status" value="1"/>
</dbReference>